<dbReference type="InterPro" id="IPR006311">
    <property type="entry name" value="TAT_signal"/>
</dbReference>
<organism evidence="1 2">
    <name type="scientific">Thalassomonas actiniarum</name>
    <dbReference type="NCBI Taxonomy" id="485447"/>
    <lineage>
        <taxon>Bacteria</taxon>
        <taxon>Pseudomonadati</taxon>
        <taxon>Pseudomonadota</taxon>
        <taxon>Gammaproteobacteria</taxon>
        <taxon>Alteromonadales</taxon>
        <taxon>Colwelliaceae</taxon>
        <taxon>Thalassomonas</taxon>
    </lineage>
</organism>
<dbReference type="PROSITE" id="PS51318">
    <property type="entry name" value="TAT"/>
    <property type="match status" value="1"/>
</dbReference>
<gene>
    <name evidence="1" type="ORF">SG35_009380</name>
</gene>
<keyword evidence="2" id="KW-1185">Reference proteome</keyword>
<dbReference type="EMBL" id="CP059735">
    <property type="protein sequence ID" value="WDE00815.1"/>
    <property type="molecule type" value="Genomic_DNA"/>
</dbReference>
<sequence>MKKTRSRREFLSDLSKIIGTAAATSLLTPNAISVAMAYSPAPGNITQDGKVFTRAELNCLKQVCATVIPRTQTPSAADVDTHGFIDNQLYHCYGKEKQQEALATLALIEQQAIKRYSGTFVQLTPTQQFQLLTDLDSAQQAFTTAQQTQFKSLKSLICFGFYTSEAGASQELRYQAIPGGFKGSIPYKPSDKSWGSLGLGY</sequence>
<dbReference type="InterPro" id="IPR027056">
    <property type="entry name" value="Gluconate_2DH_su3"/>
</dbReference>
<reference evidence="1 2" key="2">
    <citation type="journal article" date="2022" name="Mar. Drugs">
        <title>Bioassay-Guided Fractionation Leads to the Detection of Cholic Acid Generated by the Rare Thalassomonas sp.</title>
        <authorList>
            <person name="Pheiffer F."/>
            <person name="Schneider Y.K."/>
            <person name="Hansen E.H."/>
            <person name="Andersen J.H."/>
            <person name="Isaksson J."/>
            <person name="Busche T."/>
            <person name="R C."/>
            <person name="Kalinowski J."/>
            <person name="Zyl L.V."/>
            <person name="Trindade M."/>
        </authorList>
    </citation>
    <scope>NUCLEOTIDE SEQUENCE [LARGE SCALE GENOMIC DNA]</scope>
    <source>
        <strain evidence="1 2">A5K-106</strain>
    </source>
</reference>
<accession>A0AAE9YV00</accession>
<proteinExistence type="predicted"/>
<name>A0AAE9YV00_9GAMM</name>
<dbReference type="AlphaFoldDB" id="A0AAE9YV00"/>
<evidence type="ECO:0000313" key="1">
    <source>
        <dbReference type="EMBL" id="WDE00815.1"/>
    </source>
</evidence>
<dbReference type="Proteomes" id="UP000032568">
    <property type="component" value="Chromosome"/>
</dbReference>
<protein>
    <submittedName>
        <fullName evidence="1">Gluconate 2-dehydrogenase subunit 3 family protein</fullName>
    </submittedName>
</protein>
<evidence type="ECO:0000313" key="2">
    <source>
        <dbReference type="Proteomes" id="UP000032568"/>
    </source>
</evidence>
<dbReference type="KEGG" id="tact:SG35_009380"/>
<dbReference type="Pfam" id="PF13618">
    <property type="entry name" value="Gluconate_2-dh3"/>
    <property type="match status" value="1"/>
</dbReference>
<dbReference type="RefSeq" id="WP_053042975.1">
    <property type="nucleotide sequence ID" value="NZ_CP059735.1"/>
</dbReference>
<reference evidence="1 2" key="1">
    <citation type="journal article" date="2015" name="Genome Announc.">
        <title>Draft Genome Sequences of Marine Isolates of Thalassomonas viridans and Thalassomonas actiniarum.</title>
        <authorList>
            <person name="Olonade I."/>
            <person name="van Zyl L.J."/>
            <person name="Trindade M."/>
        </authorList>
    </citation>
    <scope>NUCLEOTIDE SEQUENCE [LARGE SCALE GENOMIC DNA]</scope>
    <source>
        <strain evidence="1 2">A5K-106</strain>
    </source>
</reference>